<evidence type="ECO:0000313" key="5">
    <source>
        <dbReference type="EMBL" id="GHB75647.1"/>
    </source>
</evidence>
<dbReference type="Proteomes" id="UP000598271">
    <property type="component" value="Unassembled WGS sequence"/>
</dbReference>
<name>A0A8J3DC72_9BACT</name>
<sequence>MEESFIINELGEDRQHYYNAVAPPIFQTSNFAVQTFAELRAAFADEQSTYLYTRTMNPTVDMLRKKLAALDEAEDALVFNSGASAIYGAVMANVQAGDHIISVDKPYNSALRLFNGILPRFGITVTYIDGTKIENFEAALRPETRLIFLESPNTLTYELQDLAAVAQLARSRNILTVIDNSYCTPLYQKPHSFGIDLSLQSATKYIGGHSDTVAGVLTGSRELIKKVFENQIILAGTQASPFDAWLLLRGLRTLPMRLERITLTTRKVVEFLKGHPKIERLIFPLDEDFPQIELARKQMSGACGLLTVVLKTTSHEAIENFTVAFKHFLMAVSWGGYESLVLPQAGGMAPEDFDPAIERHRMVRFYIGLEDADYLLADLEQALEQL</sequence>
<evidence type="ECO:0000256" key="3">
    <source>
        <dbReference type="PIRSR" id="PIRSR001434-2"/>
    </source>
</evidence>
<comment type="similarity">
    <text evidence="4">Belongs to the trans-sulfuration enzymes family.</text>
</comment>
<accession>A0A8J3DC72</accession>
<dbReference type="InterPro" id="IPR000277">
    <property type="entry name" value="Cys/Met-Metab_PyrdxlP-dep_enz"/>
</dbReference>
<comment type="caution">
    <text evidence="5">The sequence shown here is derived from an EMBL/GenBank/DDBJ whole genome shotgun (WGS) entry which is preliminary data.</text>
</comment>
<gene>
    <name evidence="5" type="ORF">GCM10007390_31790</name>
</gene>
<dbReference type="InterPro" id="IPR015424">
    <property type="entry name" value="PyrdxlP-dep_Trfase"/>
</dbReference>
<dbReference type="GO" id="GO:0005737">
    <property type="term" value="C:cytoplasm"/>
    <property type="evidence" value="ECO:0007669"/>
    <property type="project" value="TreeGrafter"/>
</dbReference>
<dbReference type="GO" id="GO:0016846">
    <property type="term" value="F:carbon-sulfur lyase activity"/>
    <property type="evidence" value="ECO:0007669"/>
    <property type="project" value="TreeGrafter"/>
</dbReference>
<dbReference type="InterPro" id="IPR015421">
    <property type="entry name" value="PyrdxlP-dep_Trfase_major"/>
</dbReference>
<dbReference type="GO" id="GO:0019346">
    <property type="term" value="P:transsulfuration"/>
    <property type="evidence" value="ECO:0007669"/>
    <property type="project" value="InterPro"/>
</dbReference>
<dbReference type="InterPro" id="IPR054542">
    <property type="entry name" value="Cys_met_metab_PP"/>
</dbReference>
<dbReference type="EMBL" id="BMXF01000003">
    <property type="protein sequence ID" value="GHB75647.1"/>
    <property type="molecule type" value="Genomic_DNA"/>
</dbReference>
<dbReference type="CDD" id="cd00614">
    <property type="entry name" value="CGS_like"/>
    <property type="match status" value="1"/>
</dbReference>
<evidence type="ECO:0000256" key="2">
    <source>
        <dbReference type="ARBA" id="ARBA00022898"/>
    </source>
</evidence>
<dbReference type="GO" id="GO:0030170">
    <property type="term" value="F:pyridoxal phosphate binding"/>
    <property type="evidence" value="ECO:0007669"/>
    <property type="project" value="InterPro"/>
</dbReference>
<keyword evidence="2 3" id="KW-0663">Pyridoxal phosphate</keyword>
<evidence type="ECO:0000256" key="1">
    <source>
        <dbReference type="ARBA" id="ARBA00001933"/>
    </source>
</evidence>
<dbReference type="Gene3D" id="3.40.640.10">
    <property type="entry name" value="Type I PLP-dependent aspartate aminotransferase-like (Major domain)"/>
    <property type="match status" value="1"/>
</dbReference>
<dbReference type="RefSeq" id="WP_189565510.1">
    <property type="nucleotide sequence ID" value="NZ_BMXF01000003.1"/>
</dbReference>
<dbReference type="AlphaFoldDB" id="A0A8J3DC72"/>
<organism evidence="5 6">
    <name type="scientific">Persicitalea jodogahamensis</name>
    <dbReference type="NCBI Taxonomy" id="402147"/>
    <lineage>
        <taxon>Bacteria</taxon>
        <taxon>Pseudomonadati</taxon>
        <taxon>Bacteroidota</taxon>
        <taxon>Cytophagia</taxon>
        <taxon>Cytophagales</taxon>
        <taxon>Spirosomataceae</taxon>
        <taxon>Persicitalea</taxon>
    </lineage>
</organism>
<dbReference type="PANTHER" id="PTHR11808">
    <property type="entry name" value="TRANS-SULFURATION ENZYME FAMILY MEMBER"/>
    <property type="match status" value="1"/>
</dbReference>
<dbReference type="Gene3D" id="3.90.1150.10">
    <property type="entry name" value="Aspartate Aminotransferase, domain 1"/>
    <property type="match status" value="1"/>
</dbReference>
<dbReference type="PROSITE" id="PS00868">
    <property type="entry name" value="CYS_MET_METAB_PP"/>
    <property type="match status" value="1"/>
</dbReference>
<keyword evidence="6" id="KW-1185">Reference proteome</keyword>
<dbReference type="PIRSF" id="PIRSF001434">
    <property type="entry name" value="CGS"/>
    <property type="match status" value="1"/>
</dbReference>
<dbReference type="Pfam" id="PF01053">
    <property type="entry name" value="Cys_Met_Meta_PP"/>
    <property type="match status" value="1"/>
</dbReference>
<feature type="modified residue" description="N6-(pyridoxal phosphate)lysine" evidence="3">
    <location>
        <position position="204"/>
    </location>
</feature>
<evidence type="ECO:0000256" key="4">
    <source>
        <dbReference type="RuleBase" id="RU362118"/>
    </source>
</evidence>
<dbReference type="SUPFAM" id="SSF53383">
    <property type="entry name" value="PLP-dependent transferases"/>
    <property type="match status" value="1"/>
</dbReference>
<dbReference type="PANTHER" id="PTHR11808:SF80">
    <property type="entry name" value="CYSTATHIONINE GAMMA-LYASE"/>
    <property type="match status" value="1"/>
</dbReference>
<reference evidence="5 6" key="1">
    <citation type="journal article" date="2014" name="Int. J. Syst. Evol. Microbiol.">
        <title>Complete genome sequence of Corynebacterium casei LMG S-19264T (=DSM 44701T), isolated from a smear-ripened cheese.</title>
        <authorList>
            <consortium name="US DOE Joint Genome Institute (JGI-PGF)"/>
            <person name="Walter F."/>
            <person name="Albersmeier A."/>
            <person name="Kalinowski J."/>
            <person name="Ruckert C."/>
        </authorList>
    </citation>
    <scope>NUCLEOTIDE SEQUENCE [LARGE SCALE GENOMIC DNA]</scope>
    <source>
        <strain evidence="5 6">KCTC 12866</strain>
    </source>
</reference>
<evidence type="ECO:0000313" key="6">
    <source>
        <dbReference type="Proteomes" id="UP000598271"/>
    </source>
</evidence>
<dbReference type="FunFam" id="3.40.640.10:FF:000046">
    <property type="entry name" value="Cystathionine gamma-lyase"/>
    <property type="match status" value="1"/>
</dbReference>
<comment type="cofactor">
    <cofactor evidence="1 4">
        <name>pyridoxal 5'-phosphate</name>
        <dbReference type="ChEBI" id="CHEBI:597326"/>
    </cofactor>
</comment>
<protein>
    <submittedName>
        <fullName evidence="5">Uncharacterized protein</fullName>
    </submittedName>
</protein>
<dbReference type="InterPro" id="IPR015422">
    <property type="entry name" value="PyrdxlP-dep_Trfase_small"/>
</dbReference>
<proteinExistence type="inferred from homology"/>